<name>A0ABD6AZB0_9EURY</name>
<comment type="caution">
    <text evidence="4">The sequence shown here is derived from an EMBL/GenBank/DDBJ whole genome shotgun (WGS) entry which is preliminary data.</text>
</comment>
<evidence type="ECO:0000256" key="1">
    <source>
        <dbReference type="PROSITE-ProRule" id="PRU00285"/>
    </source>
</evidence>
<accession>A0ABD6AZB0</accession>
<dbReference type="CDD" id="cd06464">
    <property type="entry name" value="ACD_sHsps-like"/>
    <property type="match status" value="1"/>
</dbReference>
<dbReference type="Gene3D" id="2.60.40.790">
    <property type="match status" value="1"/>
</dbReference>
<dbReference type="SUPFAM" id="SSF49764">
    <property type="entry name" value="HSP20-like chaperones"/>
    <property type="match status" value="1"/>
</dbReference>
<dbReference type="InterPro" id="IPR002068">
    <property type="entry name" value="A-crystallin/Hsp20_dom"/>
</dbReference>
<dbReference type="PANTHER" id="PTHR11527">
    <property type="entry name" value="HEAT-SHOCK PROTEIN 20 FAMILY MEMBER"/>
    <property type="match status" value="1"/>
</dbReference>
<sequence length="150" mass="17383">MSIRRTPFDEMDRMFDQMRRSMRAPWFAQEGEWDLPAVDDATHRMDNNLTVDRDDEGFVVLADLPGFEKEELDLRFDEGMLSIRGRHEVSDESDTGTSMRSRSVFEQVRIPGDVVEDDISATYRNGVLEVRVPVETDTPEEDDSHRIDID</sequence>
<dbReference type="AlphaFoldDB" id="A0ABD6AZB0"/>
<feature type="domain" description="SHSP" evidence="3">
    <location>
        <begin position="40"/>
        <end position="150"/>
    </location>
</feature>
<dbReference type="InterPro" id="IPR008978">
    <property type="entry name" value="HSP20-like_chaperone"/>
</dbReference>
<organism evidence="4 5">
    <name type="scientific">Halomarina rubra</name>
    <dbReference type="NCBI Taxonomy" id="2071873"/>
    <lineage>
        <taxon>Archaea</taxon>
        <taxon>Methanobacteriati</taxon>
        <taxon>Methanobacteriota</taxon>
        <taxon>Stenosarchaea group</taxon>
        <taxon>Halobacteria</taxon>
        <taxon>Halobacteriales</taxon>
        <taxon>Natronomonadaceae</taxon>
        <taxon>Halomarina</taxon>
    </lineage>
</organism>
<dbReference type="Proteomes" id="UP001597187">
    <property type="component" value="Unassembled WGS sequence"/>
</dbReference>
<dbReference type="EMBL" id="JBHUDC010000008">
    <property type="protein sequence ID" value="MFD1515171.1"/>
    <property type="molecule type" value="Genomic_DNA"/>
</dbReference>
<evidence type="ECO:0000313" key="4">
    <source>
        <dbReference type="EMBL" id="MFD1515171.1"/>
    </source>
</evidence>
<dbReference type="RefSeq" id="WP_250875095.1">
    <property type="nucleotide sequence ID" value="NZ_JALXFV010000008.1"/>
</dbReference>
<dbReference type="PROSITE" id="PS01031">
    <property type="entry name" value="SHSP"/>
    <property type="match status" value="1"/>
</dbReference>
<keyword evidence="5" id="KW-1185">Reference proteome</keyword>
<protein>
    <submittedName>
        <fullName evidence="4">Hsp20/alpha crystallin family protein</fullName>
    </submittedName>
</protein>
<proteinExistence type="inferred from homology"/>
<gene>
    <name evidence="4" type="ORF">ACFSBT_17970</name>
</gene>
<evidence type="ECO:0000256" key="2">
    <source>
        <dbReference type="RuleBase" id="RU003616"/>
    </source>
</evidence>
<reference evidence="4 5" key="1">
    <citation type="journal article" date="2019" name="Int. J. Syst. Evol. Microbiol.">
        <title>The Global Catalogue of Microorganisms (GCM) 10K type strain sequencing project: providing services to taxonomists for standard genome sequencing and annotation.</title>
        <authorList>
            <consortium name="The Broad Institute Genomics Platform"/>
            <consortium name="The Broad Institute Genome Sequencing Center for Infectious Disease"/>
            <person name="Wu L."/>
            <person name="Ma J."/>
        </authorList>
    </citation>
    <scope>NUCLEOTIDE SEQUENCE [LARGE SCALE GENOMIC DNA]</scope>
    <source>
        <strain evidence="4 5">CGMCC 1.12563</strain>
    </source>
</reference>
<evidence type="ECO:0000313" key="5">
    <source>
        <dbReference type="Proteomes" id="UP001597187"/>
    </source>
</evidence>
<evidence type="ECO:0000259" key="3">
    <source>
        <dbReference type="PROSITE" id="PS01031"/>
    </source>
</evidence>
<comment type="similarity">
    <text evidence="1 2">Belongs to the small heat shock protein (HSP20) family.</text>
</comment>
<dbReference type="Pfam" id="PF00011">
    <property type="entry name" value="HSP20"/>
    <property type="match status" value="1"/>
</dbReference>
<dbReference type="InterPro" id="IPR031107">
    <property type="entry name" value="Small_HSP"/>
</dbReference>